<reference evidence="1 2" key="1">
    <citation type="submission" date="2016-07" db="EMBL/GenBank/DDBJ databases">
        <title>Genomic analysis of zinc-resistant bacterium Mucilaginibacter pedocola TBZ30.</title>
        <authorList>
            <person name="Huang J."/>
            <person name="Tang J."/>
        </authorList>
    </citation>
    <scope>NUCLEOTIDE SEQUENCE [LARGE SCALE GENOMIC DNA]</scope>
    <source>
        <strain evidence="1 2">TBZ30</strain>
    </source>
</reference>
<evidence type="ECO:0000313" key="2">
    <source>
        <dbReference type="Proteomes" id="UP000189739"/>
    </source>
</evidence>
<evidence type="ECO:0000313" key="1">
    <source>
        <dbReference type="EMBL" id="OOQ57949.1"/>
    </source>
</evidence>
<dbReference type="RefSeq" id="WP_078349674.1">
    <property type="nucleotide sequence ID" value="NZ_MBTF01000034.1"/>
</dbReference>
<sequence>MPQFSINIPCPFDKAYALKIEDDGRVAYAYLTFYDDVVSDVWLYNRLPAPTVSFLNTDDGPALNPAEYLKSDTAVTPMSTEADITCEWDESKEGDIEVAVLLHGKFIAELLPGAMPGSSVLVAKDGPLALVY</sequence>
<gene>
    <name evidence="1" type="ORF">BC343_09740</name>
</gene>
<accession>A0A1S9PAJ4</accession>
<name>A0A1S9PAJ4_9SPHI</name>
<comment type="caution">
    <text evidence="1">The sequence shown here is derived from an EMBL/GenBank/DDBJ whole genome shotgun (WGS) entry which is preliminary data.</text>
</comment>
<organism evidence="1 2">
    <name type="scientific">Mucilaginibacter pedocola</name>
    <dbReference type="NCBI Taxonomy" id="1792845"/>
    <lineage>
        <taxon>Bacteria</taxon>
        <taxon>Pseudomonadati</taxon>
        <taxon>Bacteroidota</taxon>
        <taxon>Sphingobacteriia</taxon>
        <taxon>Sphingobacteriales</taxon>
        <taxon>Sphingobacteriaceae</taxon>
        <taxon>Mucilaginibacter</taxon>
    </lineage>
</organism>
<protein>
    <submittedName>
        <fullName evidence="1">Uncharacterized protein</fullName>
    </submittedName>
</protein>
<dbReference type="Proteomes" id="UP000189739">
    <property type="component" value="Unassembled WGS sequence"/>
</dbReference>
<dbReference type="AlphaFoldDB" id="A0A1S9PAJ4"/>
<keyword evidence="2" id="KW-1185">Reference proteome</keyword>
<dbReference type="OrthoDB" id="709159at2"/>
<proteinExistence type="predicted"/>
<dbReference type="EMBL" id="MBTF01000034">
    <property type="protein sequence ID" value="OOQ57949.1"/>
    <property type="molecule type" value="Genomic_DNA"/>
</dbReference>